<feature type="compositionally biased region" description="Low complexity" evidence="1">
    <location>
        <begin position="310"/>
        <end position="322"/>
    </location>
</feature>
<feature type="region of interest" description="Disordered" evidence="1">
    <location>
        <begin position="618"/>
        <end position="647"/>
    </location>
</feature>
<feature type="compositionally biased region" description="Polar residues" evidence="1">
    <location>
        <begin position="149"/>
        <end position="163"/>
    </location>
</feature>
<feature type="compositionally biased region" description="Basic and acidic residues" evidence="1">
    <location>
        <begin position="547"/>
        <end position="563"/>
    </location>
</feature>
<dbReference type="Proteomes" id="UP000886523">
    <property type="component" value="Unassembled WGS sequence"/>
</dbReference>
<comment type="caution">
    <text evidence="2">The sequence shown here is derived from an EMBL/GenBank/DDBJ whole genome shotgun (WGS) entry which is preliminary data.</text>
</comment>
<evidence type="ECO:0000313" key="2">
    <source>
        <dbReference type="EMBL" id="KAF9517483.1"/>
    </source>
</evidence>
<reference evidence="2" key="1">
    <citation type="journal article" date="2020" name="Nat. Commun.">
        <title>Large-scale genome sequencing of mycorrhizal fungi provides insights into the early evolution of symbiotic traits.</title>
        <authorList>
            <person name="Miyauchi S."/>
            <person name="Kiss E."/>
            <person name="Kuo A."/>
            <person name="Drula E."/>
            <person name="Kohler A."/>
            <person name="Sanchez-Garcia M."/>
            <person name="Morin E."/>
            <person name="Andreopoulos B."/>
            <person name="Barry K.W."/>
            <person name="Bonito G."/>
            <person name="Buee M."/>
            <person name="Carver A."/>
            <person name="Chen C."/>
            <person name="Cichocki N."/>
            <person name="Clum A."/>
            <person name="Culley D."/>
            <person name="Crous P.W."/>
            <person name="Fauchery L."/>
            <person name="Girlanda M."/>
            <person name="Hayes R.D."/>
            <person name="Keri Z."/>
            <person name="LaButti K."/>
            <person name="Lipzen A."/>
            <person name="Lombard V."/>
            <person name="Magnuson J."/>
            <person name="Maillard F."/>
            <person name="Murat C."/>
            <person name="Nolan M."/>
            <person name="Ohm R.A."/>
            <person name="Pangilinan J."/>
            <person name="Pereira M.F."/>
            <person name="Perotto S."/>
            <person name="Peter M."/>
            <person name="Pfister S."/>
            <person name="Riley R."/>
            <person name="Sitrit Y."/>
            <person name="Stielow J.B."/>
            <person name="Szollosi G."/>
            <person name="Zifcakova L."/>
            <person name="Stursova M."/>
            <person name="Spatafora J.W."/>
            <person name="Tedersoo L."/>
            <person name="Vaario L.M."/>
            <person name="Yamada A."/>
            <person name="Yan M."/>
            <person name="Wang P."/>
            <person name="Xu J."/>
            <person name="Bruns T."/>
            <person name="Baldrian P."/>
            <person name="Vilgalys R."/>
            <person name="Dunand C."/>
            <person name="Henrissat B."/>
            <person name="Grigoriev I.V."/>
            <person name="Hibbett D."/>
            <person name="Nagy L.G."/>
            <person name="Martin F.M."/>
        </authorList>
    </citation>
    <scope>NUCLEOTIDE SEQUENCE</scope>
    <source>
        <strain evidence="2">UP504</strain>
    </source>
</reference>
<feature type="compositionally biased region" description="Polar residues" evidence="1">
    <location>
        <begin position="618"/>
        <end position="644"/>
    </location>
</feature>
<feature type="region of interest" description="Disordered" evidence="1">
    <location>
        <begin position="379"/>
        <end position="404"/>
    </location>
</feature>
<name>A0A9P6B4D2_9AGAM</name>
<feature type="compositionally biased region" description="Polar residues" evidence="1">
    <location>
        <begin position="31"/>
        <end position="46"/>
    </location>
</feature>
<proteinExistence type="predicted"/>
<feature type="region of interest" description="Disordered" evidence="1">
    <location>
        <begin position="514"/>
        <end position="599"/>
    </location>
</feature>
<accession>A0A9P6B4D2</accession>
<evidence type="ECO:0000313" key="3">
    <source>
        <dbReference type="Proteomes" id="UP000886523"/>
    </source>
</evidence>
<feature type="region of interest" description="Disordered" evidence="1">
    <location>
        <begin position="298"/>
        <end position="326"/>
    </location>
</feature>
<organism evidence="2 3">
    <name type="scientific">Hydnum rufescens UP504</name>
    <dbReference type="NCBI Taxonomy" id="1448309"/>
    <lineage>
        <taxon>Eukaryota</taxon>
        <taxon>Fungi</taxon>
        <taxon>Dikarya</taxon>
        <taxon>Basidiomycota</taxon>
        <taxon>Agaricomycotina</taxon>
        <taxon>Agaricomycetes</taxon>
        <taxon>Cantharellales</taxon>
        <taxon>Hydnaceae</taxon>
        <taxon>Hydnum</taxon>
    </lineage>
</organism>
<dbReference type="AlphaFoldDB" id="A0A9P6B4D2"/>
<feature type="region of interest" description="Disordered" evidence="1">
    <location>
        <begin position="149"/>
        <end position="183"/>
    </location>
</feature>
<feature type="region of interest" description="Disordered" evidence="1">
    <location>
        <begin position="1"/>
        <end position="46"/>
    </location>
</feature>
<gene>
    <name evidence="2" type="ORF">BS47DRAFT_501095</name>
</gene>
<dbReference type="EMBL" id="MU128931">
    <property type="protein sequence ID" value="KAF9517483.1"/>
    <property type="molecule type" value="Genomic_DNA"/>
</dbReference>
<evidence type="ECO:0000256" key="1">
    <source>
        <dbReference type="SAM" id="MobiDB-lite"/>
    </source>
</evidence>
<feature type="compositionally biased region" description="Polar residues" evidence="1">
    <location>
        <begin position="577"/>
        <end position="591"/>
    </location>
</feature>
<protein>
    <submittedName>
        <fullName evidence="2">Uncharacterized protein</fullName>
    </submittedName>
</protein>
<sequence length="665" mass="72071">MHSDSSPPTGSHEDPVFFKRKRRAVAPDSPNALTSLGTQATDSQSRPLYRVTDLPSINQPAAVPAPALTDFNEPPQVTVDAFLRSVERSEPRNLKSYKRKRGQERRTFISLDVPSSANTTAQGMLPMPMTPTISVRSRASISTIQKCTSAWDPTTSDENGQKSTPRRAKGLDMRSTPPKSRLKHRTIRKWVHVDPKRSGTFPQPSFSMDWGPFEKSLSSASVTMPISSYAPSFPSPSGSTKSGAVARATKTPRQNSSMEGRGFGGSLAFVSLGEHELSLKAVGLGSSIKKRSSTVIPTKTHNLPNLRGASPRPSTPTRPSHSQPLEPLTLTFQQPSVSFRSFGADVQLVPLLSLSDRSSLSPVDGIPLCISTRDIASLDASKSSPEVPTDPNPLQLLRQSSPLPPDDVFLASDRRISTTKAPAPVHNISATDDDSIMSKPFRRFPAHAPSIPSVPSSHTLPSLCTADSSDLAEMRGDAIRHLYAPPRMPLEPVSLSSFSDPHVTSEIHRLIERALAGDEGRQDSTSVSVRKVMRQRPVKPRGSLVREGAETGPRNEGESEPARLEPLSPPLVKRESSSPNNVTSLRLSSAPASRPSVLKTPTLQRTLCVPRVLIPATPSSTHEGETTTNVSESSTLWVPSTPESSPFKIQEVVPPKFGRFEDVFR</sequence>
<keyword evidence="3" id="KW-1185">Reference proteome</keyword>